<keyword evidence="4 5" id="KW-0413">Isomerase</keyword>
<name>A0A061SBR5_9CHLO</name>
<keyword evidence="6" id="KW-1133">Transmembrane helix</keyword>
<dbReference type="Pfam" id="PF00160">
    <property type="entry name" value="Pro_isomerase"/>
    <property type="match status" value="1"/>
</dbReference>
<comment type="similarity">
    <text evidence="2 5">Belongs to the cyclophilin-type PPIase family.</text>
</comment>
<gene>
    <name evidence="8" type="ORF">TSPGSL018_5404</name>
</gene>
<dbReference type="InterPro" id="IPR020892">
    <property type="entry name" value="Cyclophilin-type_PPIase_CS"/>
</dbReference>
<evidence type="ECO:0000313" key="8">
    <source>
        <dbReference type="EMBL" id="JAC82582.1"/>
    </source>
</evidence>
<dbReference type="PRINTS" id="PR00153">
    <property type="entry name" value="CSAPPISMRASE"/>
</dbReference>
<dbReference type="GO" id="GO:0005737">
    <property type="term" value="C:cytoplasm"/>
    <property type="evidence" value="ECO:0007669"/>
    <property type="project" value="TreeGrafter"/>
</dbReference>
<evidence type="ECO:0000256" key="2">
    <source>
        <dbReference type="ARBA" id="ARBA00007365"/>
    </source>
</evidence>
<dbReference type="GO" id="GO:0003755">
    <property type="term" value="F:peptidyl-prolyl cis-trans isomerase activity"/>
    <property type="evidence" value="ECO:0007669"/>
    <property type="project" value="UniProtKB-UniRule"/>
</dbReference>
<accession>A0A061SBR5</accession>
<dbReference type="EC" id="5.2.1.8" evidence="5"/>
<dbReference type="Gene3D" id="2.40.100.10">
    <property type="entry name" value="Cyclophilin-like"/>
    <property type="match status" value="1"/>
</dbReference>
<dbReference type="SUPFAM" id="SSF50891">
    <property type="entry name" value="Cyclophilin-like"/>
    <property type="match status" value="1"/>
</dbReference>
<evidence type="ECO:0000259" key="7">
    <source>
        <dbReference type="PROSITE" id="PS50072"/>
    </source>
</evidence>
<keyword evidence="6" id="KW-0472">Membrane</keyword>
<organism evidence="8">
    <name type="scientific">Tetraselmis sp. GSL018</name>
    <dbReference type="NCBI Taxonomy" id="582737"/>
    <lineage>
        <taxon>Eukaryota</taxon>
        <taxon>Viridiplantae</taxon>
        <taxon>Chlorophyta</taxon>
        <taxon>core chlorophytes</taxon>
        <taxon>Chlorodendrophyceae</taxon>
        <taxon>Chlorodendrales</taxon>
        <taxon>Chlorodendraceae</taxon>
        <taxon>Tetraselmis</taxon>
    </lineage>
</organism>
<dbReference type="PROSITE" id="PS00170">
    <property type="entry name" value="CSA_PPIASE_1"/>
    <property type="match status" value="1"/>
</dbReference>
<comment type="function">
    <text evidence="5">PPIases accelerate the folding of proteins. It catalyzes the cis-trans isomerization of proline imidic peptide bonds in oligopeptides.</text>
</comment>
<dbReference type="CDD" id="cd01926">
    <property type="entry name" value="cyclophilin_ABH_like"/>
    <property type="match status" value="1"/>
</dbReference>
<proteinExistence type="inferred from homology"/>
<dbReference type="PANTHER" id="PTHR11071:SF561">
    <property type="entry name" value="PEPTIDYL-PROLYL CIS-TRANS ISOMERASE D-RELATED"/>
    <property type="match status" value="1"/>
</dbReference>
<evidence type="ECO:0000256" key="1">
    <source>
        <dbReference type="ARBA" id="ARBA00000971"/>
    </source>
</evidence>
<feature type="transmembrane region" description="Helical" evidence="6">
    <location>
        <begin position="15"/>
        <end position="35"/>
    </location>
</feature>
<dbReference type="GO" id="GO:0006457">
    <property type="term" value="P:protein folding"/>
    <property type="evidence" value="ECO:0007669"/>
    <property type="project" value="InterPro"/>
</dbReference>
<sequence length="223" mass="23642">MIGLSPNLSLNGRRAFFGAVVFGVCIVAVSLLPFASAAPKPASAEADTTFTNKVYFDVEIDGKPEGRIVIGLFGNVVPKTVENFRALCTGEKGVGKSGKPLTYKGSIFHRVIPKFMIQGGDFTHGTGTGGESIYGMKFKDENFKLKHEGPGYLSMANAGPDTNGSQFFITTVKTSWLDGRHVVFGKVIEGMDVVYKVESVGSSSGKTSKTVKIADSGELDATA</sequence>
<keyword evidence="6" id="KW-0812">Transmembrane</keyword>
<dbReference type="InterPro" id="IPR029000">
    <property type="entry name" value="Cyclophilin-like_dom_sf"/>
</dbReference>
<feature type="domain" description="PPIase cyclophilin-type" evidence="7">
    <location>
        <begin position="55"/>
        <end position="218"/>
    </location>
</feature>
<dbReference type="GO" id="GO:0016018">
    <property type="term" value="F:cyclosporin A binding"/>
    <property type="evidence" value="ECO:0007669"/>
    <property type="project" value="TreeGrafter"/>
</dbReference>
<reference evidence="8" key="1">
    <citation type="submission" date="2014-05" db="EMBL/GenBank/DDBJ databases">
        <title>The transcriptome of the halophilic microalga Tetraselmis sp. GSL018 isolated from the Great Salt Lake, Utah.</title>
        <authorList>
            <person name="Jinkerson R.E."/>
            <person name="D'Adamo S."/>
            <person name="Posewitz M.C."/>
        </authorList>
    </citation>
    <scope>NUCLEOTIDE SEQUENCE</scope>
    <source>
        <strain evidence="8">GSL018</strain>
    </source>
</reference>
<dbReference type="PROSITE" id="PS50072">
    <property type="entry name" value="CSA_PPIASE_2"/>
    <property type="match status" value="1"/>
</dbReference>
<evidence type="ECO:0000256" key="5">
    <source>
        <dbReference type="RuleBase" id="RU363019"/>
    </source>
</evidence>
<dbReference type="FunFam" id="2.40.100.10:FF:000002">
    <property type="entry name" value="Peptidyl-prolyl cis-trans isomerase"/>
    <property type="match status" value="1"/>
</dbReference>
<dbReference type="EMBL" id="GBEZ01002478">
    <property type="protein sequence ID" value="JAC82582.1"/>
    <property type="molecule type" value="Transcribed_RNA"/>
</dbReference>
<evidence type="ECO:0000256" key="6">
    <source>
        <dbReference type="SAM" id="Phobius"/>
    </source>
</evidence>
<protein>
    <recommendedName>
        <fullName evidence="5">Peptidyl-prolyl cis-trans isomerase</fullName>
        <shortName evidence="5">PPIase</shortName>
        <ecNumber evidence="5">5.2.1.8</ecNumber>
    </recommendedName>
</protein>
<evidence type="ECO:0000256" key="4">
    <source>
        <dbReference type="ARBA" id="ARBA00023235"/>
    </source>
</evidence>
<keyword evidence="3 5" id="KW-0697">Rotamase</keyword>
<dbReference type="PANTHER" id="PTHR11071">
    <property type="entry name" value="PEPTIDYL-PROLYL CIS-TRANS ISOMERASE"/>
    <property type="match status" value="1"/>
</dbReference>
<evidence type="ECO:0000256" key="3">
    <source>
        <dbReference type="ARBA" id="ARBA00023110"/>
    </source>
</evidence>
<dbReference type="InterPro" id="IPR002130">
    <property type="entry name" value="Cyclophilin-type_PPIase_dom"/>
</dbReference>
<comment type="catalytic activity">
    <reaction evidence="1 5">
        <text>[protein]-peptidylproline (omega=180) = [protein]-peptidylproline (omega=0)</text>
        <dbReference type="Rhea" id="RHEA:16237"/>
        <dbReference type="Rhea" id="RHEA-COMP:10747"/>
        <dbReference type="Rhea" id="RHEA-COMP:10748"/>
        <dbReference type="ChEBI" id="CHEBI:83833"/>
        <dbReference type="ChEBI" id="CHEBI:83834"/>
        <dbReference type="EC" id="5.2.1.8"/>
    </reaction>
</comment>
<dbReference type="AlphaFoldDB" id="A0A061SBR5"/>